<organism evidence="1 2">
    <name type="scientific">Paralvinella palmiformis</name>
    <dbReference type="NCBI Taxonomy" id="53620"/>
    <lineage>
        <taxon>Eukaryota</taxon>
        <taxon>Metazoa</taxon>
        <taxon>Spiralia</taxon>
        <taxon>Lophotrochozoa</taxon>
        <taxon>Annelida</taxon>
        <taxon>Polychaeta</taxon>
        <taxon>Sedentaria</taxon>
        <taxon>Canalipalpata</taxon>
        <taxon>Terebellida</taxon>
        <taxon>Terebelliformia</taxon>
        <taxon>Alvinellidae</taxon>
        <taxon>Paralvinella</taxon>
    </lineage>
</organism>
<reference evidence="1" key="1">
    <citation type="journal article" date="2023" name="Mol. Biol. Evol.">
        <title>Third-Generation Sequencing Reveals the Adaptive Role of the Epigenome in Three Deep-Sea Polychaetes.</title>
        <authorList>
            <person name="Perez M."/>
            <person name="Aroh O."/>
            <person name="Sun Y."/>
            <person name="Lan Y."/>
            <person name="Juniper S.K."/>
            <person name="Young C.R."/>
            <person name="Angers B."/>
            <person name="Qian P.Y."/>
        </authorList>
    </citation>
    <scope>NUCLEOTIDE SEQUENCE</scope>
    <source>
        <strain evidence="1">P08H-3</strain>
    </source>
</reference>
<evidence type="ECO:0000313" key="1">
    <source>
        <dbReference type="EMBL" id="KAK2142109.1"/>
    </source>
</evidence>
<dbReference type="Proteomes" id="UP001208570">
    <property type="component" value="Unassembled WGS sequence"/>
</dbReference>
<keyword evidence="2" id="KW-1185">Reference proteome</keyword>
<protein>
    <submittedName>
        <fullName evidence="1">Uncharacterized protein</fullName>
    </submittedName>
</protein>
<dbReference type="AlphaFoldDB" id="A0AAD9IWD4"/>
<name>A0AAD9IWD4_9ANNE</name>
<gene>
    <name evidence="1" type="ORF">LSH36_995g00006</name>
</gene>
<evidence type="ECO:0000313" key="2">
    <source>
        <dbReference type="Proteomes" id="UP001208570"/>
    </source>
</evidence>
<sequence length="134" mass="14537">MLVVASITRNAGGPTTVSKQGSSSGFGTTFGHLLVVPVKANSIDVTNRLRKLIVTFVVMQFCSDTGDRSDDTRKAEAYATARYSALKDKVENNYTMRESDLLQYVEKLRTGCTAGIDGITAERIKSNGPKIRSV</sequence>
<proteinExistence type="predicted"/>
<dbReference type="EMBL" id="JAODUP010000995">
    <property type="protein sequence ID" value="KAK2142109.1"/>
    <property type="molecule type" value="Genomic_DNA"/>
</dbReference>
<accession>A0AAD9IWD4</accession>
<comment type="caution">
    <text evidence="1">The sequence shown here is derived from an EMBL/GenBank/DDBJ whole genome shotgun (WGS) entry which is preliminary data.</text>
</comment>